<feature type="transmembrane region" description="Helical" evidence="1">
    <location>
        <begin position="47"/>
        <end position="67"/>
    </location>
</feature>
<sequence>MIWVPIGALILVFRLLLSLMGRLLFFLPQSYRPEALINLPIPGLEPVIATVLVILVILITGVAVATLL</sequence>
<proteinExistence type="predicted"/>
<keyword evidence="1" id="KW-1133">Transmembrane helix</keyword>
<reference evidence="2" key="1">
    <citation type="submission" date="2018-05" db="EMBL/GenBank/DDBJ databases">
        <authorList>
            <person name="Lanie J.A."/>
            <person name="Ng W.-L."/>
            <person name="Kazmierczak K.M."/>
            <person name="Andrzejewski T.M."/>
            <person name="Davidsen T.M."/>
            <person name="Wayne K.J."/>
            <person name="Tettelin H."/>
            <person name="Glass J.I."/>
            <person name="Rusch D."/>
            <person name="Podicherti R."/>
            <person name="Tsui H.-C.T."/>
            <person name="Winkler M.E."/>
        </authorList>
    </citation>
    <scope>NUCLEOTIDE SEQUENCE</scope>
</reference>
<feature type="transmembrane region" description="Helical" evidence="1">
    <location>
        <begin position="6"/>
        <end position="27"/>
    </location>
</feature>
<name>A0A381YYY1_9ZZZZ</name>
<organism evidence="2">
    <name type="scientific">marine metagenome</name>
    <dbReference type="NCBI Taxonomy" id="408172"/>
    <lineage>
        <taxon>unclassified sequences</taxon>
        <taxon>metagenomes</taxon>
        <taxon>ecological metagenomes</taxon>
    </lineage>
</organism>
<keyword evidence="1" id="KW-0472">Membrane</keyword>
<evidence type="ECO:0000313" key="2">
    <source>
        <dbReference type="EMBL" id="SVA82159.1"/>
    </source>
</evidence>
<protein>
    <submittedName>
        <fullName evidence="2">Uncharacterized protein</fullName>
    </submittedName>
</protein>
<gene>
    <name evidence="2" type="ORF">METZ01_LOCUS135013</name>
</gene>
<dbReference type="AlphaFoldDB" id="A0A381YYY1"/>
<evidence type="ECO:0000256" key="1">
    <source>
        <dbReference type="SAM" id="Phobius"/>
    </source>
</evidence>
<accession>A0A381YYY1</accession>
<dbReference type="EMBL" id="UINC01019408">
    <property type="protein sequence ID" value="SVA82159.1"/>
    <property type="molecule type" value="Genomic_DNA"/>
</dbReference>
<keyword evidence="1" id="KW-0812">Transmembrane</keyword>
<feature type="non-terminal residue" evidence="2">
    <location>
        <position position="68"/>
    </location>
</feature>